<gene>
    <name evidence="2" type="ORF">GALL_40270</name>
</gene>
<sequence length="1157" mass="127738">MTRSAIPDQAQSSSVPPEVSGGFVDRFGGRAYRIENCDQLPPFFMNVVSASDLWLFLASNGGLTAGRIDAEHALFPYKTVDRIYDSAGHTGPFSAFWVGTSNSRVLWEPFAPHTSRVHAVRRNLYKSVEGDRVWFEEIHPSLGLVFRYGWSSSERYGFIRRCELQNLLDRPTPVRLLDGIRNLLPAGIGTRLINTSSCLTDAYKTAEAVSGTTLAIYALAASIVDRAIPMEALRSSAVWSAGLEGATLLLSETQVGAFYAGRPIEPELRRRGIRSAYALTQDRTLAPGETLSWMMAVDTELDQSAVTALRQELEQGLLPARALEDADATTQRLRALVASADGYQAGDDETATAHHFANVLFNIMRGGIFAEGYSIPGPAFAEFVRVRSRRVADAHAAFLSALPASIPRSELLAAVGDLSDPDFLRLAHEFLPLTFSRRHGDPSRPWNRFSIRIRDEHGGRRLHYEGNWRDIFQNWESLCLAFPEYIESIVAKFVNASTVDGYNPYRLSHEGIDWEVPDHEDPWSSIGYWGDHQVVYLLKLVEWSLRHHPGRLGAWMGAELFSYADVPYRISDYTAMRRDPHATIAFDDARHRAIAARVRAEGTDARLLHGADGRVRRVTLAEKLLLLVLTRLSNFVPGGGIWMNTQRPEWNDANNALVGYGLSMVTLCYLRRLVALLETALVPALEGHPARVSARVVSLAREVRRTLEHHRPLLARPQIGDADRRAVLDGLAEAGSAYRAAAYAEGPGTPIDFPADEFAALLSIAREHLDHTIRANRRDDGLYQAYNLLEFHESPASLRVHALYPMLEGQVAALSCGLLNPDEVLALLGAMHASGLYRADQDSYLLYPDRDLPGFLARNVVPPDAVESNALLSRLVAAGDTRVVVRAPDGRIHFHADLANAACLSDRLARLAQDPTWAALVDSNRKQVLAVYEAVFHHRAFTGRSGSMFGYEGLGCIYWHMVSKLLLAVQENLLAAGPGHPRERELAEAYYQVRAGLGFNKTPSGYGAFPTDPYSHTPGHAGAQQPGMTGQVKEEILTRVGELGVDVRAGRLGFRPRFLLDREFTTKPTRFVIPAAEGVERVIELPTGALAFTYCGVPVVYRLSRGPAFALVRLAGEPARRFHGAELDADTSALVFGRSTRVETIEVELGETFHPLT</sequence>
<name>A0A1J5T298_9ZZZZ</name>
<feature type="compositionally biased region" description="Polar residues" evidence="1">
    <location>
        <begin position="1"/>
        <end position="15"/>
    </location>
</feature>
<proteinExistence type="predicted"/>
<protein>
    <recommendedName>
        <fullName evidence="3">Cellobiose phosphorylase</fullName>
    </recommendedName>
</protein>
<organism evidence="2">
    <name type="scientific">mine drainage metagenome</name>
    <dbReference type="NCBI Taxonomy" id="410659"/>
    <lineage>
        <taxon>unclassified sequences</taxon>
        <taxon>metagenomes</taxon>
        <taxon>ecological metagenomes</taxon>
    </lineage>
</organism>
<comment type="caution">
    <text evidence="2">The sequence shown here is derived from an EMBL/GenBank/DDBJ whole genome shotgun (WGS) entry which is preliminary data.</text>
</comment>
<evidence type="ECO:0000313" key="2">
    <source>
        <dbReference type="EMBL" id="OIR14911.1"/>
    </source>
</evidence>
<evidence type="ECO:0008006" key="3">
    <source>
        <dbReference type="Google" id="ProtNLM"/>
    </source>
</evidence>
<evidence type="ECO:0000256" key="1">
    <source>
        <dbReference type="SAM" id="MobiDB-lite"/>
    </source>
</evidence>
<dbReference type="AlphaFoldDB" id="A0A1J5T298"/>
<reference evidence="2" key="1">
    <citation type="submission" date="2016-10" db="EMBL/GenBank/DDBJ databases">
        <title>Sequence of Gallionella enrichment culture.</title>
        <authorList>
            <person name="Poehlein A."/>
            <person name="Muehling M."/>
            <person name="Daniel R."/>
        </authorList>
    </citation>
    <scope>NUCLEOTIDE SEQUENCE</scope>
</reference>
<feature type="region of interest" description="Disordered" evidence="1">
    <location>
        <begin position="1"/>
        <end position="21"/>
    </location>
</feature>
<dbReference type="EMBL" id="MLJW01000010">
    <property type="protein sequence ID" value="OIR14911.1"/>
    <property type="molecule type" value="Genomic_DNA"/>
</dbReference>
<accession>A0A1J5T298</accession>